<dbReference type="EMBL" id="RCMI01000993">
    <property type="protein sequence ID" value="KAG2892630.1"/>
    <property type="molecule type" value="Genomic_DNA"/>
</dbReference>
<evidence type="ECO:0000313" key="2">
    <source>
        <dbReference type="EMBL" id="KAG2892630.1"/>
    </source>
</evidence>
<name>A0A8T1B0K5_9STRA</name>
<gene>
    <name evidence="1" type="ORF">PC113_g12307</name>
    <name evidence="2" type="ORF">PC115_g18741</name>
    <name evidence="3" type="ORF">PC117_g20686</name>
    <name evidence="4" type="ORF">PC118_g12798</name>
</gene>
<proteinExistence type="predicted"/>
<dbReference type="EMBL" id="RCMG01000369">
    <property type="protein sequence ID" value="KAG2855596.1"/>
    <property type="molecule type" value="Genomic_DNA"/>
</dbReference>
<comment type="caution">
    <text evidence="2">The sequence shown here is derived from an EMBL/GenBank/DDBJ whole genome shotgun (WGS) entry which is preliminary data.</text>
</comment>
<dbReference type="EMBL" id="RCML01000421">
    <property type="protein sequence ID" value="KAG2977562.1"/>
    <property type="molecule type" value="Genomic_DNA"/>
</dbReference>
<accession>A0A8T1B0K5</accession>
<sequence length="63" mass="6768">MDSNGMKRSPRPRTVGGGDLSVRLYGIGALAIFRSHPLNFNATSLMMLDAPTQTDSVSLTESQ</sequence>
<evidence type="ECO:0000313" key="3">
    <source>
        <dbReference type="EMBL" id="KAG2905704.1"/>
    </source>
</evidence>
<dbReference type="Proteomes" id="UP000736787">
    <property type="component" value="Unassembled WGS sequence"/>
</dbReference>
<dbReference type="Proteomes" id="UP000774804">
    <property type="component" value="Unassembled WGS sequence"/>
</dbReference>
<organism evidence="2 5">
    <name type="scientific">Phytophthora cactorum</name>
    <dbReference type="NCBI Taxonomy" id="29920"/>
    <lineage>
        <taxon>Eukaryota</taxon>
        <taxon>Sar</taxon>
        <taxon>Stramenopiles</taxon>
        <taxon>Oomycota</taxon>
        <taxon>Peronosporomycetes</taxon>
        <taxon>Peronosporales</taxon>
        <taxon>Peronosporaceae</taxon>
        <taxon>Phytophthora</taxon>
    </lineage>
</organism>
<dbReference type="AlphaFoldDB" id="A0A8T1B0K5"/>
<dbReference type="EMBL" id="RCMK01000982">
    <property type="protein sequence ID" value="KAG2905704.1"/>
    <property type="molecule type" value="Genomic_DNA"/>
</dbReference>
<protein>
    <submittedName>
        <fullName evidence="2">Uncharacterized protein</fullName>
    </submittedName>
</protein>
<dbReference type="Proteomes" id="UP000697107">
    <property type="component" value="Unassembled WGS sequence"/>
</dbReference>
<evidence type="ECO:0000313" key="4">
    <source>
        <dbReference type="EMBL" id="KAG2977562.1"/>
    </source>
</evidence>
<evidence type="ECO:0000313" key="1">
    <source>
        <dbReference type="EMBL" id="KAG2855596.1"/>
    </source>
</evidence>
<dbReference type="Proteomes" id="UP000735874">
    <property type="component" value="Unassembled WGS sequence"/>
</dbReference>
<reference evidence="2" key="1">
    <citation type="submission" date="2018-10" db="EMBL/GenBank/DDBJ databases">
        <title>Effector identification in a new, highly contiguous assembly of the strawberry crown rot pathogen Phytophthora cactorum.</title>
        <authorList>
            <person name="Armitage A.D."/>
            <person name="Nellist C.F."/>
            <person name="Bates H."/>
            <person name="Vickerstaff R.J."/>
            <person name="Harrison R.J."/>
        </authorList>
    </citation>
    <scope>NUCLEOTIDE SEQUENCE</scope>
    <source>
        <strain evidence="1">15-7</strain>
        <strain evidence="2">4032</strain>
        <strain evidence="3">4040</strain>
        <strain evidence="4">P415</strain>
    </source>
</reference>
<evidence type="ECO:0000313" key="5">
    <source>
        <dbReference type="Proteomes" id="UP000774804"/>
    </source>
</evidence>